<organism evidence="1">
    <name type="scientific">Flavobacterium columnare</name>
    <dbReference type="NCBI Taxonomy" id="996"/>
    <lineage>
        <taxon>Bacteria</taxon>
        <taxon>Pseudomonadati</taxon>
        <taxon>Bacteroidota</taxon>
        <taxon>Flavobacteriia</taxon>
        <taxon>Flavobacteriales</taxon>
        <taxon>Flavobacteriaceae</taxon>
        <taxon>Flavobacterium</taxon>
    </lineage>
</organism>
<gene>
    <name evidence="1" type="ORF">JJC05_12160</name>
</gene>
<proteinExistence type="predicted"/>
<reference evidence="1" key="1">
    <citation type="submission" date="2020-12" db="EMBL/GenBank/DDBJ databases">
        <title>Genome sequencing of genetic groups of Flavobacterium columnare.</title>
        <authorList>
            <person name="Waldbieser G.C."/>
            <person name="Griffin M.J."/>
            <person name="LaFrentz B.R."/>
        </authorList>
    </citation>
    <scope>NUCLEOTIDE SEQUENCE</scope>
    <source>
        <strain evidence="1">90-106</strain>
    </source>
</reference>
<name>A0A8G0P9F7_9FLAO</name>
<evidence type="ECO:0000313" key="1">
    <source>
        <dbReference type="EMBL" id="QYS88428.1"/>
    </source>
</evidence>
<dbReference type="EMBL" id="CP067378">
    <property type="protein sequence ID" value="QYS88428.1"/>
    <property type="molecule type" value="Genomic_DNA"/>
</dbReference>
<dbReference type="KEGG" id="fdv:JJC05_12160"/>
<protein>
    <submittedName>
        <fullName evidence="1">Uncharacterized protein</fullName>
    </submittedName>
</protein>
<sequence length="51" mass="6019">MEQGKYVLEMDGFSLIAILPKDTVMFRKEIDSVFVFKHLVEQKKIVYQNLV</sequence>
<dbReference type="Proteomes" id="UP000824721">
    <property type="component" value="Chromosome"/>
</dbReference>
<dbReference type="RefSeq" id="WP_164849155.1">
    <property type="nucleotide sequence ID" value="NZ_OLKH01000083.1"/>
</dbReference>
<accession>A0A8G0P9F7</accession>
<dbReference type="AlphaFoldDB" id="A0A8G0P9F7"/>